<dbReference type="Pfam" id="PF13478">
    <property type="entry name" value="XdhC_C"/>
    <property type="match status" value="1"/>
</dbReference>
<feature type="domain" description="XdhC- CoxI" evidence="1">
    <location>
        <begin position="19"/>
        <end position="84"/>
    </location>
</feature>
<dbReference type="InterPro" id="IPR027051">
    <property type="entry name" value="XdhC_Rossmann_dom"/>
</dbReference>
<dbReference type="Proteomes" id="UP001241605">
    <property type="component" value="Chromosome"/>
</dbReference>
<dbReference type="Gene3D" id="3.40.50.720">
    <property type="entry name" value="NAD(P)-binding Rossmann-like Domain"/>
    <property type="match status" value="1"/>
</dbReference>
<evidence type="ECO:0000259" key="2">
    <source>
        <dbReference type="Pfam" id="PF13478"/>
    </source>
</evidence>
<evidence type="ECO:0000259" key="1">
    <source>
        <dbReference type="Pfam" id="PF02625"/>
    </source>
</evidence>
<feature type="domain" description="XdhC Rossmann" evidence="2">
    <location>
        <begin position="131"/>
        <end position="264"/>
    </location>
</feature>
<dbReference type="InterPro" id="IPR052698">
    <property type="entry name" value="MoCofactor_Util/Proc"/>
</dbReference>
<dbReference type="PANTHER" id="PTHR30388">
    <property type="entry name" value="ALDEHYDE OXIDOREDUCTASE MOLYBDENUM COFACTOR ASSEMBLY PROTEIN"/>
    <property type="match status" value="1"/>
</dbReference>
<dbReference type="InterPro" id="IPR003777">
    <property type="entry name" value="XdhC_CoxI"/>
</dbReference>
<reference evidence="3 4" key="1">
    <citation type="submission" date="2023-05" db="EMBL/GenBank/DDBJ databases">
        <title>YMD87, complete Genome.</title>
        <authorList>
            <person name="Zhang J."/>
            <person name="Xu X."/>
        </authorList>
    </citation>
    <scope>NUCLEOTIDE SEQUENCE [LARGE SCALE GENOMIC DNA]</scope>
    <source>
        <strain evidence="3 4">YMD87</strain>
    </source>
</reference>
<dbReference type="RefSeq" id="WP_282298996.1">
    <property type="nucleotide sequence ID" value="NZ_CP124616.1"/>
</dbReference>
<gene>
    <name evidence="3" type="ORF">QF118_10400</name>
</gene>
<name>A0ABY8QCK9_9RHOB</name>
<dbReference type="PANTHER" id="PTHR30388:SF6">
    <property type="entry name" value="XANTHINE DEHYDROGENASE SUBUNIT A-RELATED"/>
    <property type="match status" value="1"/>
</dbReference>
<proteinExistence type="predicted"/>
<evidence type="ECO:0000313" key="4">
    <source>
        <dbReference type="Proteomes" id="UP001241605"/>
    </source>
</evidence>
<dbReference type="Pfam" id="PF02625">
    <property type="entry name" value="XdhC_CoxI"/>
    <property type="match status" value="1"/>
</dbReference>
<sequence length="275" mass="28827">MSPQTRCENDIAAESARRRAQGLPYVMATVVRTMAATSAKPGAKALIDAEGQIVVGFLGGGCVRGAVGRAAREAIAEGAPQLLSIRPEELLSAEGLAPGETRDGIHYARNGCPSKGALDIFIEPVLPRSRLVICGSGPVAQALAALSERFDFDRTLCLPSAQEGELPAVDRIVEHLDDDPAWHGTPFVVIATQGRGDEAALRRALASNARHIAFVGSSRKFAALSARLSGDIAPKALAKVQAPAGLDINAITPDEIALSILADLTKRRRASQRSG</sequence>
<organism evidence="3 4">
    <name type="scientific">Tropicibacter oceani</name>
    <dbReference type="NCBI Taxonomy" id="3058420"/>
    <lineage>
        <taxon>Bacteria</taxon>
        <taxon>Pseudomonadati</taxon>
        <taxon>Pseudomonadota</taxon>
        <taxon>Alphaproteobacteria</taxon>
        <taxon>Rhodobacterales</taxon>
        <taxon>Roseobacteraceae</taxon>
        <taxon>Tropicibacter</taxon>
    </lineage>
</organism>
<evidence type="ECO:0000313" key="3">
    <source>
        <dbReference type="EMBL" id="WGW02362.1"/>
    </source>
</evidence>
<dbReference type="EMBL" id="CP124616">
    <property type="protein sequence ID" value="WGW02362.1"/>
    <property type="molecule type" value="Genomic_DNA"/>
</dbReference>
<keyword evidence="4" id="KW-1185">Reference proteome</keyword>
<accession>A0ABY8QCK9</accession>
<protein>
    <submittedName>
        <fullName evidence="3">XdhC family protein</fullName>
    </submittedName>
</protein>